<comment type="similarity">
    <text evidence="1">Belongs to the enoyl-CoA hydratase/isomerase family.</text>
</comment>
<dbReference type="CDD" id="cd06558">
    <property type="entry name" value="crotonase-like"/>
    <property type="match status" value="1"/>
</dbReference>
<keyword evidence="3" id="KW-1185">Reference proteome</keyword>
<dbReference type="SUPFAM" id="SSF52096">
    <property type="entry name" value="ClpP/crotonase"/>
    <property type="match status" value="1"/>
</dbReference>
<reference evidence="2 3" key="1">
    <citation type="submission" date="2021-01" db="EMBL/GenBank/DDBJ databases">
        <title>Chryseolinea sp. Jin1 Genome sequencing and assembly.</title>
        <authorList>
            <person name="Kim I."/>
        </authorList>
    </citation>
    <scope>NUCLEOTIDE SEQUENCE [LARGE SCALE GENOMIC DNA]</scope>
    <source>
        <strain evidence="2 3">Jin1</strain>
    </source>
</reference>
<dbReference type="Gene3D" id="1.10.12.10">
    <property type="entry name" value="Lyase 2-enoyl-coa Hydratase, Chain A, domain 2"/>
    <property type="match status" value="1"/>
</dbReference>
<accession>A0ABS1KKE9</accession>
<organism evidence="2 3">
    <name type="scientific">Chryseolinea lacunae</name>
    <dbReference type="NCBI Taxonomy" id="2801331"/>
    <lineage>
        <taxon>Bacteria</taxon>
        <taxon>Pseudomonadati</taxon>
        <taxon>Bacteroidota</taxon>
        <taxon>Cytophagia</taxon>
        <taxon>Cytophagales</taxon>
        <taxon>Fulvivirgaceae</taxon>
        <taxon>Chryseolinea</taxon>
    </lineage>
</organism>
<evidence type="ECO:0000256" key="1">
    <source>
        <dbReference type="ARBA" id="ARBA00005254"/>
    </source>
</evidence>
<dbReference type="InterPro" id="IPR029045">
    <property type="entry name" value="ClpP/crotonase-like_dom_sf"/>
</dbReference>
<sequence>MNYIHYSIDNHIGVITLSRPEKRNALSFELVGELKEAFALLGDDPTVKVIILKAEGEAFCAGADLAYLQKLQEFSYEQNLADSSHLKELFLLMYTLKKVIIAQVQGHALAGGCGLAAVCDFVFAAPEAKFGYTEVRIGFIPAVVMVFLLRKVGESHAKRLLLSGELITADEAKHLSLIHHVVPREKLEAETHEFAANLIRTNSTHAMMMTKQMIAHVQSLALSEALTFAAERNAEARASDDCKRGVDAFLRKEKITW</sequence>
<gene>
    <name evidence="2" type="ORF">JI741_01805</name>
</gene>
<dbReference type="InterPro" id="IPR014748">
    <property type="entry name" value="Enoyl-CoA_hydra_C"/>
</dbReference>
<comment type="caution">
    <text evidence="2">The sequence shown here is derived from an EMBL/GenBank/DDBJ whole genome shotgun (WGS) entry which is preliminary data.</text>
</comment>
<dbReference type="InterPro" id="IPR051683">
    <property type="entry name" value="Enoyl-CoA_Hydratase/Isomerase"/>
</dbReference>
<dbReference type="EMBL" id="JAERRB010000001">
    <property type="protein sequence ID" value="MBL0739929.1"/>
    <property type="molecule type" value="Genomic_DNA"/>
</dbReference>
<dbReference type="InterPro" id="IPR001753">
    <property type="entry name" value="Enoyl-CoA_hydra/iso"/>
</dbReference>
<evidence type="ECO:0000313" key="2">
    <source>
        <dbReference type="EMBL" id="MBL0739929.1"/>
    </source>
</evidence>
<dbReference type="PANTHER" id="PTHR42964:SF1">
    <property type="entry name" value="POLYKETIDE BIOSYNTHESIS ENOYL-COA HYDRATASE PKSH-RELATED"/>
    <property type="match status" value="1"/>
</dbReference>
<proteinExistence type="inferred from homology"/>
<name>A0ABS1KKE9_9BACT</name>
<protein>
    <submittedName>
        <fullName evidence="2">Enoyl-CoA hydratase/isomerase family protein</fullName>
    </submittedName>
</protein>
<dbReference type="Proteomes" id="UP000613030">
    <property type="component" value="Unassembled WGS sequence"/>
</dbReference>
<dbReference type="PANTHER" id="PTHR42964">
    <property type="entry name" value="ENOYL-COA HYDRATASE"/>
    <property type="match status" value="1"/>
</dbReference>
<evidence type="ECO:0000313" key="3">
    <source>
        <dbReference type="Proteomes" id="UP000613030"/>
    </source>
</evidence>
<dbReference type="Gene3D" id="3.90.226.10">
    <property type="entry name" value="2-enoyl-CoA Hydratase, Chain A, domain 1"/>
    <property type="match status" value="1"/>
</dbReference>
<dbReference type="Pfam" id="PF00378">
    <property type="entry name" value="ECH_1"/>
    <property type="match status" value="1"/>
</dbReference>